<dbReference type="EMBL" id="CP053708">
    <property type="protein sequence ID" value="QKE92765.1"/>
    <property type="molecule type" value="Genomic_DNA"/>
</dbReference>
<dbReference type="Gene3D" id="3.40.50.10320">
    <property type="entry name" value="LmbE-like"/>
    <property type="match status" value="1"/>
</dbReference>
<dbReference type="PANTHER" id="PTHR12993:SF29">
    <property type="entry name" value="BLR3841 PROTEIN"/>
    <property type="match status" value="1"/>
</dbReference>
<reference evidence="1 2" key="1">
    <citation type="journal article" date="2014" name="World J. Microbiol. Biotechnol.">
        <title>Biodiversity and physiological characteristics of Antarctic and Arctic lichens-associated bacteria.</title>
        <authorList>
            <person name="Lee Y.M."/>
            <person name="Kim E.H."/>
            <person name="Lee H.K."/>
            <person name="Hong S.G."/>
        </authorList>
    </citation>
    <scope>NUCLEOTIDE SEQUENCE [LARGE SCALE GENOMIC DNA]</scope>
    <source>
        <strain evidence="1 2">PAMC 26569</strain>
    </source>
</reference>
<dbReference type="GO" id="GO:0016811">
    <property type="term" value="F:hydrolase activity, acting on carbon-nitrogen (but not peptide) bonds, in linear amides"/>
    <property type="evidence" value="ECO:0007669"/>
    <property type="project" value="TreeGrafter"/>
</dbReference>
<dbReference type="KEGG" id="lck:HN018_17655"/>
<name>A0A6M8HX49_9PROT</name>
<dbReference type="Pfam" id="PF02585">
    <property type="entry name" value="PIG-L"/>
    <property type="match status" value="1"/>
</dbReference>
<dbReference type="InterPro" id="IPR024078">
    <property type="entry name" value="LmbE-like_dom_sf"/>
</dbReference>
<evidence type="ECO:0000313" key="2">
    <source>
        <dbReference type="Proteomes" id="UP000500767"/>
    </source>
</evidence>
<dbReference type="PANTHER" id="PTHR12993">
    <property type="entry name" value="N-ACETYLGLUCOSAMINYL-PHOSPHATIDYLINOSITOL DE-N-ACETYLASE-RELATED"/>
    <property type="match status" value="1"/>
</dbReference>
<keyword evidence="2" id="KW-1185">Reference proteome</keyword>
<dbReference type="InterPro" id="IPR003737">
    <property type="entry name" value="GlcNAc_PI_deacetylase-related"/>
</dbReference>
<dbReference type="AlphaFoldDB" id="A0A6M8HX49"/>
<organism evidence="1 2">
    <name type="scientific">Lichenicola cladoniae</name>
    <dbReference type="NCBI Taxonomy" id="1484109"/>
    <lineage>
        <taxon>Bacteria</taxon>
        <taxon>Pseudomonadati</taxon>
        <taxon>Pseudomonadota</taxon>
        <taxon>Alphaproteobacteria</taxon>
        <taxon>Acetobacterales</taxon>
        <taxon>Acetobacteraceae</taxon>
        <taxon>Lichenicola</taxon>
    </lineage>
</organism>
<dbReference type="Proteomes" id="UP000500767">
    <property type="component" value="Chromosome"/>
</dbReference>
<gene>
    <name evidence="1" type="ORF">HN018_17655</name>
</gene>
<dbReference type="SUPFAM" id="SSF102588">
    <property type="entry name" value="LmbE-like"/>
    <property type="match status" value="1"/>
</dbReference>
<protein>
    <submittedName>
        <fullName evidence="1">PIG-L family deacetylase</fullName>
    </submittedName>
</protein>
<evidence type="ECO:0000313" key="1">
    <source>
        <dbReference type="EMBL" id="QKE92765.1"/>
    </source>
</evidence>
<accession>A0A6M8HX49</accession>
<proteinExistence type="predicted"/>
<sequence length="228" mass="24488">MGLLDEIVPGTAMILAPHADDESLGCGGLIAASCAAGRPPLVVIVTDGAGSHPGSPTWTAARLRARREAEAEAATCHLGLPPARLAFLRLPDTRSPHAGAGFETAVETLSSLAGEHGCDTILAPWSHDPHCDHESVWKMGLALSRREQMRLLAYPVWGWLLAPEIELDTGVLTGWRFDVTPFQSRKALAIQAHESQYGELIADDPNGFRLPNELLEVFASPYEVFLGP</sequence>